<dbReference type="PANTHER" id="PTHR35372:SF2">
    <property type="entry name" value="SF3 HELICASE DOMAIN-CONTAINING PROTEIN"/>
    <property type="match status" value="1"/>
</dbReference>
<reference evidence="7 8" key="1">
    <citation type="submission" date="2019-01" db="EMBL/GenBank/DDBJ databases">
        <title>Sinorhodobacter populi sp. nov. isolated from the symptomatic bark tissue of Populus euramericana canker.</title>
        <authorList>
            <person name="Xu G."/>
        </authorList>
    </citation>
    <scope>NUCLEOTIDE SEQUENCE [LARGE SCALE GENOMIC DNA]</scope>
    <source>
        <strain evidence="7 8">SK2B-1</strain>
    </source>
</reference>
<accession>A0A443JEJ9</accession>
<feature type="region of interest" description="Disordered" evidence="5">
    <location>
        <begin position="1"/>
        <end position="46"/>
    </location>
</feature>
<name>A0A443JEJ9_9RHOB</name>
<dbReference type="SUPFAM" id="SSF52540">
    <property type="entry name" value="P-loop containing nucleoside triphosphate hydrolases"/>
    <property type="match status" value="1"/>
</dbReference>
<evidence type="ECO:0000256" key="1">
    <source>
        <dbReference type="ARBA" id="ARBA00022741"/>
    </source>
</evidence>
<proteinExistence type="predicted"/>
<dbReference type="InterPro" id="IPR014015">
    <property type="entry name" value="Helicase_SF3_DNA-vir"/>
</dbReference>
<dbReference type="EMBL" id="SAUZ01000018">
    <property type="protein sequence ID" value="RWR18813.1"/>
    <property type="molecule type" value="Genomic_DNA"/>
</dbReference>
<evidence type="ECO:0000256" key="5">
    <source>
        <dbReference type="SAM" id="MobiDB-lite"/>
    </source>
</evidence>
<protein>
    <recommendedName>
        <fullName evidence="6">SF3 helicase domain-containing protein</fullName>
    </recommendedName>
</protein>
<dbReference type="Pfam" id="PF19263">
    <property type="entry name" value="DUF5906"/>
    <property type="match status" value="1"/>
</dbReference>
<dbReference type="InterPro" id="IPR051620">
    <property type="entry name" value="ORF904-like_C"/>
</dbReference>
<evidence type="ECO:0000256" key="4">
    <source>
        <dbReference type="SAM" id="Coils"/>
    </source>
</evidence>
<dbReference type="InterPro" id="IPR027417">
    <property type="entry name" value="P-loop_NTPase"/>
</dbReference>
<keyword evidence="4" id="KW-0175">Coiled coil</keyword>
<keyword evidence="1" id="KW-0547">Nucleotide-binding</keyword>
<dbReference type="InterPro" id="IPR006500">
    <property type="entry name" value="Helicase_put_C_phage/plasmid"/>
</dbReference>
<evidence type="ECO:0000256" key="3">
    <source>
        <dbReference type="ARBA" id="ARBA00022840"/>
    </source>
</evidence>
<keyword evidence="3" id="KW-0067">ATP-binding</keyword>
<dbReference type="InterPro" id="IPR014818">
    <property type="entry name" value="Phage/plasmid_primase_P4_C"/>
</dbReference>
<dbReference type="Gene3D" id="3.40.50.300">
    <property type="entry name" value="P-loop containing nucleotide triphosphate hydrolases"/>
    <property type="match status" value="1"/>
</dbReference>
<dbReference type="AlphaFoldDB" id="A0A443JEJ9"/>
<dbReference type="SMART" id="SM00885">
    <property type="entry name" value="D5_N"/>
    <property type="match status" value="1"/>
</dbReference>
<dbReference type="GO" id="GO:0005524">
    <property type="term" value="F:ATP binding"/>
    <property type="evidence" value="ECO:0007669"/>
    <property type="project" value="UniProtKB-KW"/>
</dbReference>
<dbReference type="Pfam" id="PF08706">
    <property type="entry name" value="D5_N"/>
    <property type="match status" value="1"/>
</dbReference>
<comment type="caution">
    <text evidence="7">The sequence shown here is derived from an EMBL/GenBank/DDBJ whole genome shotgun (WGS) entry which is preliminary data.</text>
</comment>
<dbReference type="InterPro" id="IPR045455">
    <property type="entry name" value="NrS-1_pol-like_helicase"/>
</dbReference>
<dbReference type="Proteomes" id="UP000284476">
    <property type="component" value="Unassembled WGS sequence"/>
</dbReference>
<dbReference type="GO" id="GO:0016787">
    <property type="term" value="F:hydrolase activity"/>
    <property type="evidence" value="ECO:0007669"/>
    <property type="project" value="UniProtKB-KW"/>
</dbReference>
<feature type="coiled-coil region" evidence="4">
    <location>
        <begin position="126"/>
        <end position="153"/>
    </location>
</feature>
<evidence type="ECO:0000256" key="2">
    <source>
        <dbReference type="ARBA" id="ARBA00022801"/>
    </source>
</evidence>
<sequence>MRDDNDPLANVTPVHDGDDDHDAWDGLDPGPCPDDRAGDRPAPPEERCVDFPLNDYGNGKRLLEHFGDDLLFIPRVGWFTWADARWLTDPDDIAVRRKAHQLSDLIAREVWHIPMDDDEAAVLQDVEASESEYAELRGKLANLRSEAESARFDFLTSLRRAADKIKEKRDRSIGRRLTHAKNAGNSNAIKNLMGEAAAIIARPLEDLDADPMVINTESCVLRFSTEPGEDDGGMNPPPPRALVEAIPHAREQLLTKVMPVTYDQRAKCPQFLMFLERVQPLADMRRFIQRWMGLSMTGLTNEQKFAFFYGGGANGKSVLVDLMAKLFGDYSATAKIESITGRNRRGGGDATPDLMPLIGARFVRASEPNAGEKLQEGLIKELTGGEPIMVRALNENFVTIYPIFKLTISGNHKPEIHGGDDGIWRRVMLVPFDVQIPPDERDPELGAKLWEERSGILNWLIEGLKDYLQHGLQIPEEVTAATAEYREDSDPMATFLVECCAVTGDPAHSVPAKQLSDAFSFWMDEAGRGAWKPRTIYNRLKEKSGRWKSPGTGQVFVARKNSSMFYDGIQFREPFKTRFLEAPRAHDGSIIKGRYETPE</sequence>
<feature type="domain" description="SF3 helicase" evidence="6">
    <location>
        <begin position="283"/>
        <end position="445"/>
    </location>
</feature>
<reference evidence="7 8" key="2">
    <citation type="submission" date="2019-01" db="EMBL/GenBank/DDBJ databases">
        <authorList>
            <person name="Li Y."/>
        </authorList>
    </citation>
    <scope>NUCLEOTIDE SEQUENCE [LARGE SCALE GENOMIC DNA]</scope>
    <source>
        <strain evidence="7 8">SK2B-1</strain>
    </source>
</reference>
<dbReference type="RefSeq" id="WP_128209664.1">
    <property type="nucleotide sequence ID" value="NZ_JBHRSO010000024.1"/>
</dbReference>
<dbReference type="PANTHER" id="PTHR35372">
    <property type="entry name" value="ATP BINDING PROTEIN-RELATED"/>
    <property type="match status" value="1"/>
</dbReference>
<keyword evidence="2" id="KW-0378">Hydrolase</keyword>
<feature type="compositionally biased region" description="Basic and acidic residues" evidence="5">
    <location>
        <begin position="33"/>
        <end position="46"/>
    </location>
</feature>
<gene>
    <name evidence="7" type="ORF">D2T30_15750</name>
</gene>
<evidence type="ECO:0000259" key="6">
    <source>
        <dbReference type="PROSITE" id="PS51206"/>
    </source>
</evidence>
<dbReference type="NCBIfam" id="TIGR01613">
    <property type="entry name" value="primase_Cterm"/>
    <property type="match status" value="1"/>
</dbReference>
<evidence type="ECO:0000313" key="7">
    <source>
        <dbReference type="EMBL" id="RWR18813.1"/>
    </source>
</evidence>
<organism evidence="7 8">
    <name type="scientific">Paenirhodobacter populi</name>
    <dbReference type="NCBI Taxonomy" id="2306993"/>
    <lineage>
        <taxon>Bacteria</taxon>
        <taxon>Pseudomonadati</taxon>
        <taxon>Pseudomonadota</taxon>
        <taxon>Alphaproteobacteria</taxon>
        <taxon>Rhodobacterales</taxon>
        <taxon>Rhodobacter group</taxon>
        <taxon>Paenirhodobacter</taxon>
    </lineage>
</organism>
<dbReference type="PROSITE" id="PS51206">
    <property type="entry name" value="SF3_HELICASE_1"/>
    <property type="match status" value="1"/>
</dbReference>
<evidence type="ECO:0000313" key="8">
    <source>
        <dbReference type="Proteomes" id="UP000284476"/>
    </source>
</evidence>